<evidence type="ECO:0000256" key="4">
    <source>
        <dbReference type="ARBA" id="ARBA00023125"/>
    </source>
</evidence>
<evidence type="ECO:0000256" key="5">
    <source>
        <dbReference type="ARBA" id="ARBA00023163"/>
    </source>
</evidence>
<dbReference type="OrthoDB" id="6270329at2759"/>
<keyword evidence="10" id="KW-1185">Reference proteome</keyword>
<protein>
    <recommendedName>
        <fullName evidence="8">RWP-RK domain-containing protein</fullName>
    </recommendedName>
</protein>
<feature type="domain" description="RWP-RK" evidence="8">
    <location>
        <begin position="1"/>
        <end position="87"/>
    </location>
</feature>
<feature type="region of interest" description="Disordered" evidence="7">
    <location>
        <begin position="321"/>
        <end position="363"/>
    </location>
</feature>
<evidence type="ECO:0000313" key="10">
    <source>
        <dbReference type="Proteomes" id="UP001055712"/>
    </source>
</evidence>
<dbReference type="PROSITE" id="PS51519">
    <property type="entry name" value="RWP_RK"/>
    <property type="match status" value="1"/>
</dbReference>
<dbReference type="GO" id="GO:0003700">
    <property type="term" value="F:DNA-binding transcription factor activity"/>
    <property type="evidence" value="ECO:0007669"/>
    <property type="project" value="InterPro"/>
</dbReference>
<dbReference type="Proteomes" id="UP001055712">
    <property type="component" value="Unassembled WGS sequence"/>
</dbReference>
<evidence type="ECO:0000256" key="1">
    <source>
        <dbReference type="ARBA" id="ARBA00004049"/>
    </source>
</evidence>
<keyword evidence="3" id="KW-0175">Coiled coil</keyword>
<keyword evidence="2" id="KW-0805">Transcription regulation</keyword>
<dbReference type="InterPro" id="IPR003035">
    <property type="entry name" value="RWP-RK_dom"/>
</dbReference>
<dbReference type="PANTHER" id="PTHR46373">
    <property type="entry name" value="PROTEIN RKD4"/>
    <property type="match status" value="1"/>
</dbReference>
<evidence type="ECO:0000256" key="3">
    <source>
        <dbReference type="ARBA" id="ARBA00023054"/>
    </source>
</evidence>
<dbReference type="PANTHER" id="PTHR46373:SF2">
    <property type="entry name" value="RWP-RK DOMAIN-CONTAINING PROTEIN"/>
    <property type="match status" value="1"/>
</dbReference>
<keyword evidence="5" id="KW-0804">Transcription</keyword>
<feature type="compositionally biased region" description="Low complexity" evidence="7">
    <location>
        <begin position="333"/>
        <end position="360"/>
    </location>
</feature>
<dbReference type="Pfam" id="PF02042">
    <property type="entry name" value="RWP-RK"/>
    <property type="match status" value="1"/>
</dbReference>
<reference evidence="9" key="1">
    <citation type="journal article" date="2019" name="Plant J.">
        <title>Chlorella vulgaris genome assembly and annotation reveals the molecular basis for metabolic acclimation to high light conditions.</title>
        <authorList>
            <person name="Cecchin M."/>
            <person name="Marcolungo L."/>
            <person name="Rossato M."/>
            <person name="Girolomoni L."/>
            <person name="Cosentino E."/>
            <person name="Cuine S."/>
            <person name="Li-Beisson Y."/>
            <person name="Delledonne M."/>
            <person name="Ballottari M."/>
        </authorList>
    </citation>
    <scope>NUCLEOTIDE SEQUENCE</scope>
    <source>
        <strain evidence="9">211/11P</strain>
    </source>
</reference>
<sequence>MSGVQTRRKVCKSGRLAATVSLPEVVALQHLPIELAAAEVGVCVTTFKKICRKLGIVRWPFRSSAAKDGQGPPLPLPQPPPPQYHPELSQQLSQQLPPPTGQAVPSSSPSQHHFPLGQLCGLSGGATTASGGSSGGSVAQQQPPAQPSLDQAAQLAFLVQALGGHGSSAAPQQMPARLQQALAGHLQQQQQQAQVLELQRNTIDELLRRLGGHGQQAHAGLALHASAFASPLPTPAAAPEPTAQLLQLLQDAGAGGQAPPAQAAPQAGSAGGSATGASNDLMQLLFLSSQTQTQPQAQASIQAQAQPQQMQVQQVTSVDLVRPWGAPPPPRAAAPLRQQQQQQQQQQQAATGSSPAPSAADQEGGEVLALFSKLAAAAAAAEATSGGQPTQRQLRRTSPPAGRGNKAKASAFAKGVHQAAGMEARTTAGRTADPPAEEMWYARCE</sequence>
<organism evidence="9 10">
    <name type="scientific">Chlorella vulgaris</name>
    <name type="common">Green alga</name>
    <dbReference type="NCBI Taxonomy" id="3077"/>
    <lineage>
        <taxon>Eukaryota</taxon>
        <taxon>Viridiplantae</taxon>
        <taxon>Chlorophyta</taxon>
        <taxon>core chlorophytes</taxon>
        <taxon>Trebouxiophyceae</taxon>
        <taxon>Chlorellales</taxon>
        <taxon>Chlorellaceae</taxon>
        <taxon>Chlorella clade</taxon>
        <taxon>Chlorella</taxon>
    </lineage>
</organism>
<accession>A0A9D4YVW8</accession>
<evidence type="ECO:0000256" key="2">
    <source>
        <dbReference type="ARBA" id="ARBA00023015"/>
    </source>
</evidence>
<reference evidence="9" key="2">
    <citation type="submission" date="2020-11" db="EMBL/GenBank/DDBJ databases">
        <authorList>
            <person name="Cecchin M."/>
            <person name="Marcolungo L."/>
            <person name="Rossato M."/>
            <person name="Girolomoni L."/>
            <person name="Cosentino E."/>
            <person name="Cuine S."/>
            <person name="Li-Beisson Y."/>
            <person name="Delledonne M."/>
            <person name="Ballottari M."/>
        </authorList>
    </citation>
    <scope>NUCLEOTIDE SEQUENCE</scope>
    <source>
        <strain evidence="9">211/11P</strain>
        <tissue evidence="9">Whole cell</tissue>
    </source>
</reference>
<gene>
    <name evidence="9" type="ORF">D9Q98_007567</name>
</gene>
<dbReference type="EMBL" id="SIDB01000009">
    <property type="protein sequence ID" value="KAI3428744.1"/>
    <property type="molecule type" value="Genomic_DNA"/>
</dbReference>
<feature type="region of interest" description="Disordered" evidence="7">
    <location>
        <begin position="382"/>
        <end position="445"/>
    </location>
</feature>
<evidence type="ECO:0000256" key="7">
    <source>
        <dbReference type="SAM" id="MobiDB-lite"/>
    </source>
</evidence>
<feature type="region of interest" description="Disordered" evidence="7">
    <location>
        <begin position="64"/>
        <end position="149"/>
    </location>
</feature>
<proteinExistence type="predicted"/>
<dbReference type="AlphaFoldDB" id="A0A9D4YVW8"/>
<dbReference type="InterPro" id="IPR044607">
    <property type="entry name" value="RKD-like"/>
</dbReference>
<evidence type="ECO:0000259" key="8">
    <source>
        <dbReference type="PROSITE" id="PS51519"/>
    </source>
</evidence>
<comment type="caution">
    <text evidence="9">The sequence shown here is derived from an EMBL/GenBank/DDBJ whole genome shotgun (WGS) entry which is preliminary data.</text>
</comment>
<comment type="function">
    <text evidence="1">Putative transcription factor.</text>
</comment>
<evidence type="ECO:0000313" key="9">
    <source>
        <dbReference type="EMBL" id="KAI3428744.1"/>
    </source>
</evidence>
<feature type="compositionally biased region" description="Low complexity" evidence="7">
    <location>
        <begin position="125"/>
        <end position="149"/>
    </location>
</feature>
<feature type="compositionally biased region" description="Pro residues" evidence="7">
    <location>
        <begin position="72"/>
        <end position="84"/>
    </location>
</feature>
<feature type="region of interest" description="Disordered" evidence="7">
    <location>
        <begin position="253"/>
        <end position="275"/>
    </location>
</feature>
<feature type="compositionally biased region" description="Low complexity" evidence="7">
    <location>
        <begin position="253"/>
        <end position="268"/>
    </location>
</feature>
<dbReference type="GO" id="GO:0003677">
    <property type="term" value="F:DNA binding"/>
    <property type="evidence" value="ECO:0007669"/>
    <property type="project" value="UniProtKB-KW"/>
</dbReference>
<keyword evidence="4" id="KW-0238">DNA-binding</keyword>
<evidence type="ECO:0000256" key="6">
    <source>
        <dbReference type="ARBA" id="ARBA00023242"/>
    </source>
</evidence>
<keyword evidence="6" id="KW-0539">Nucleus</keyword>
<name>A0A9D4YVW8_CHLVU</name>